<accession>A0A914X7C8</accession>
<evidence type="ECO:0000256" key="1">
    <source>
        <dbReference type="ARBA" id="ARBA00023172"/>
    </source>
</evidence>
<reference evidence="4" key="1">
    <citation type="submission" date="2022-11" db="UniProtKB">
        <authorList>
            <consortium name="WormBaseParasite"/>
        </authorList>
    </citation>
    <scope>IDENTIFICATION</scope>
</reference>
<organism evidence="3 4">
    <name type="scientific">Plectus sambesii</name>
    <dbReference type="NCBI Taxonomy" id="2011161"/>
    <lineage>
        <taxon>Eukaryota</taxon>
        <taxon>Metazoa</taxon>
        <taxon>Ecdysozoa</taxon>
        <taxon>Nematoda</taxon>
        <taxon>Chromadorea</taxon>
        <taxon>Plectida</taxon>
        <taxon>Plectina</taxon>
        <taxon>Plectoidea</taxon>
        <taxon>Plectidae</taxon>
        <taxon>Plectus</taxon>
    </lineage>
</organism>
<dbReference type="InterPro" id="IPR052925">
    <property type="entry name" value="Phage_Integrase-like_Recomb"/>
</dbReference>
<feature type="region of interest" description="Disordered" evidence="2">
    <location>
        <begin position="248"/>
        <end position="269"/>
    </location>
</feature>
<dbReference type="GO" id="GO:0015074">
    <property type="term" value="P:DNA integration"/>
    <property type="evidence" value="ECO:0007669"/>
    <property type="project" value="InterPro"/>
</dbReference>
<sequence>MVALCLPTHPVVTDSKVARRVQAAAANPAICPTLAQVQDLLRASKADWTKTSYLAIITRFVVWRDAMLDGDGSLDGPMAVALFLAKEHACTSGKTKVARSALAWYFDLIGCQANLARDLIPVAISQGSLRRDPPVVHHDKVTADEIKLIFQSFTGPNLPLSDHRISTVLTLMFSAFLQVLEVVALKRSDVKFDSSHVWLNIQKSKTDQLGRMEHQPVARLGGGAFWHGIKFRKVVGQSAAGHILLPVPQHGPVHGDKANVSRSGESRAPPHTPGLWDYLLPHASLFLQRCRDASN</sequence>
<dbReference type="Gene3D" id="1.10.443.10">
    <property type="entry name" value="Intergrase catalytic core"/>
    <property type="match status" value="1"/>
</dbReference>
<evidence type="ECO:0000313" key="3">
    <source>
        <dbReference type="Proteomes" id="UP000887566"/>
    </source>
</evidence>
<protein>
    <submittedName>
        <fullName evidence="4">Tyr recombinase domain-containing protein</fullName>
    </submittedName>
</protein>
<dbReference type="PANTHER" id="PTHR34605">
    <property type="entry name" value="PHAGE_INTEGRASE DOMAIN-CONTAINING PROTEIN"/>
    <property type="match status" value="1"/>
</dbReference>
<keyword evidence="3" id="KW-1185">Reference proteome</keyword>
<evidence type="ECO:0000256" key="2">
    <source>
        <dbReference type="SAM" id="MobiDB-lite"/>
    </source>
</evidence>
<dbReference type="PANTHER" id="PTHR34605:SF4">
    <property type="entry name" value="DNA ADENINE METHYLTRANSFERASE"/>
    <property type="match status" value="1"/>
</dbReference>
<evidence type="ECO:0000313" key="4">
    <source>
        <dbReference type="WBParaSite" id="PSAMB.scaffold7045size8334.g29580.t1"/>
    </source>
</evidence>
<dbReference type="GO" id="GO:0003677">
    <property type="term" value="F:DNA binding"/>
    <property type="evidence" value="ECO:0007669"/>
    <property type="project" value="InterPro"/>
</dbReference>
<dbReference type="Proteomes" id="UP000887566">
    <property type="component" value="Unplaced"/>
</dbReference>
<proteinExistence type="predicted"/>
<dbReference type="GO" id="GO:0006310">
    <property type="term" value="P:DNA recombination"/>
    <property type="evidence" value="ECO:0007669"/>
    <property type="project" value="UniProtKB-KW"/>
</dbReference>
<dbReference type="WBParaSite" id="PSAMB.scaffold7045size8334.g29580.t1">
    <property type="protein sequence ID" value="PSAMB.scaffold7045size8334.g29580.t1"/>
    <property type="gene ID" value="PSAMB.scaffold7045size8334.g29580"/>
</dbReference>
<name>A0A914X7C8_9BILA</name>
<dbReference type="AlphaFoldDB" id="A0A914X7C8"/>
<dbReference type="InterPro" id="IPR011010">
    <property type="entry name" value="DNA_brk_join_enz"/>
</dbReference>
<dbReference type="InterPro" id="IPR013762">
    <property type="entry name" value="Integrase-like_cat_sf"/>
</dbReference>
<keyword evidence="1" id="KW-0233">DNA recombination</keyword>
<dbReference type="SUPFAM" id="SSF56349">
    <property type="entry name" value="DNA breaking-rejoining enzymes"/>
    <property type="match status" value="1"/>
</dbReference>